<dbReference type="PROSITE" id="PS50931">
    <property type="entry name" value="HTH_LYSR"/>
    <property type="match status" value="1"/>
</dbReference>
<dbReference type="PANTHER" id="PTHR30537:SF26">
    <property type="entry name" value="GLYCINE CLEAVAGE SYSTEM TRANSCRIPTIONAL ACTIVATOR"/>
    <property type="match status" value="1"/>
</dbReference>
<evidence type="ECO:0000256" key="4">
    <source>
        <dbReference type="ARBA" id="ARBA00023163"/>
    </source>
</evidence>
<dbReference type="FunFam" id="1.10.10.10:FF:000038">
    <property type="entry name" value="Glycine cleavage system transcriptional activator"/>
    <property type="match status" value="1"/>
</dbReference>
<keyword evidence="2" id="KW-0805">Transcription regulation</keyword>
<dbReference type="SUPFAM" id="SSF53850">
    <property type="entry name" value="Periplasmic binding protein-like II"/>
    <property type="match status" value="1"/>
</dbReference>
<protein>
    <submittedName>
        <fullName evidence="6">Glycine cleavage system transcriptional activator</fullName>
    </submittedName>
</protein>
<proteinExistence type="inferred from homology"/>
<dbReference type="InterPro" id="IPR000847">
    <property type="entry name" value="LysR_HTH_N"/>
</dbReference>
<dbReference type="GO" id="GO:0003700">
    <property type="term" value="F:DNA-binding transcription factor activity"/>
    <property type="evidence" value="ECO:0007669"/>
    <property type="project" value="InterPro"/>
</dbReference>
<accession>A0A2P2EAT3</accession>
<gene>
    <name evidence="6" type="primary">gcvA_1</name>
    <name evidence="6" type="ORF">PbB2_01820</name>
</gene>
<dbReference type="Pfam" id="PF03466">
    <property type="entry name" value="LysR_substrate"/>
    <property type="match status" value="1"/>
</dbReference>
<keyword evidence="7" id="KW-1185">Reference proteome</keyword>
<evidence type="ECO:0000313" key="7">
    <source>
        <dbReference type="Proteomes" id="UP000245086"/>
    </source>
</evidence>
<evidence type="ECO:0000313" key="6">
    <source>
        <dbReference type="EMBL" id="GBF58149.1"/>
    </source>
</evidence>
<reference evidence="6 7" key="1">
    <citation type="journal article" date="2018" name="Genome Announc.">
        <title>Draft Genome Sequence of "Candidatus Phycosocius bacilliformis," an Alphaproteobacterial Ectosymbiont of the Hydrocarbon-Producing Green Alga Botryococcus braunii.</title>
        <authorList>
            <person name="Tanabe Y."/>
            <person name="Yamaguchi H."/>
            <person name="Watanabe M.M."/>
        </authorList>
    </citation>
    <scope>NUCLEOTIDE SEQUENCE [LARGE SCALE GENOMIC DNA]</scope>
    <source>
        <strain evidence="6 7">BOTRYCO-2</strain>
    </source>
</reference>
<evidence type="ECO:0000256" key="3">
    <source>
        <dbReference type="ARBA" id="ARBA00023125"/>
    </source>
</evidence>
<dbReference type="AlphaFoldDB" id="A0A2P2EAT3"/>
<feature type="domain" description="HTH lysR-type" evidence="5">
    <location>
        <begin position="6"/>
        <end position="63"/>
    </location>
</feature>
<dbReference type="InterPro" id="IPR005119">
    <property type="entry name" value="LysR_subst-bd"/>
</dbReference>
<keyword evidence="3" id="KW-0238">DNA-binding</keyword>
<dbReference type="FunFam" id="3.40.190.10:FF:000017">
    <property type="entry name" value="Glycine cleavage system transcriptional activator"/>
    <property type="match status" value="1"/>
</dbReference>
<dbReference type="InterPro" id="IPR036388">
    <property type="entry name" value="WH-like_DNA-bd_sf"/>
</dbReference>
<comment type="similarity">
    <text evidence="1">Belongs to the LysR transcriptional regulatory family.</text>
</comment>
<evidence type="ECO:0000256" key="1">
    <source>
        <dbReference type="ARBA" id="ARBA00009437"/>
    </source>
</evidence>
<dbReference type="Proteomes" id="UP000245086">
    <property type="component" value="Unassembled WGS sequence"/>
</dbReference>
<dbReference type="CDD" id="cd08432">
    <property type="entry name" value="PBP2_GcdR_TrpI_HvrB_AmpR_like"/>
    <property type="match status" value="1"/>
</dbReference>
<organism evidence="6 7">
    <name type="scientific">Candidatus Phycosocius bacilliformis</name>
    <dbReference type="NCBI Taxonomy" id="1445552"/>
    <lineage>
        <taxon>Bacteria</taxon>
        <taxon>Pseudomonadati</taxon>
        <taxon>Pseudomonadota</taxon>
        <taxon>Alphaproteobacteria</taxon>
        <taxon>Caulobacterales</taxon>
        <taxon>Caulobacterales incertae sedis</taxon>
        <taxon>Candidatus Phycosocius</taxon>
    </lineage>
</organism>
<evidence type="ECO:0000256" key="2">
    <source>
        <dbReference type="ARBA" id="ARBA00023015"/>
    </source>
</evidence>
<sequence>MSTAYPPLNALRAFEAAARRLSFTKAAEDLDVTPGAISQQVKILEDFVGQPLFRRLGRAVELTDSARASMPLLREAFERIDDAVRQMRLPLRRERVSVSAAPSFASKWLVPRIDRFQAANPDVQVWVAADMNLVDFAYADVDLAVRYGPGFYEGVTSELLMSEEVLPVCSPALLDGPKPLRSPQDLAGHTLLHDVSPDNDPSCPDWSMWLAARGIARADGNQGLRFNQSAMVIDAAASGRGVALAKRAIAAADLQSGRLIAPFAGEGDKVGFAYWLVRPKGRTMTPALKAFLDWIKSEATGDDWVI</sequence>
<dbReference type="PANTHER" id="PTHR30537">
    <property type="entry name" value="HTH-TYPE TRANSCRIPTIONAL REGULATOR"/>
    <property type="match status" value="1"/>
</dbReference>
<dbReference type="GO" id="GO:0006351">
    <property type="term" value="P:DNA-templated transcription"/>
    <property type="evidence" value="ECO:0007669"/>
    <property type="project" value="TreeGrafter"/>
</dbReference>
<dbReference type="NCBIfam" id="NF008352">
    <property type="entry name" value="PRK11139.1"/>
    <property type="match status" value="1"/>
</dbReference>
<dbReference type="Pfam" id="PF00126">
    <property type="entry name" value="HTH_1"/>
    <property type="match status" value="1"/>
</dbReference>
<dbReference type="OrthoDB" id="9807765at2"/>
<keyword evidence="4" id="KW-0804">Transcription</keyword>
<dbReference type="Gene3D" id="1.10.10.10">
    <property type="entry name" value="Winged helix-like DNA-binding domain superfamily/Winged helix DNA-binding domain"/>
    <property type="match status" value="1"/>
</dbReference>
<dbReference type="SUPFAM" id="SSF46785">
    <property type="entry name" value="Winged helix' DNA-binding domain"/>
    <property type="match status" value="1"/>
</dbReference>
<evidence type="ECO:0000259" key="5">
    <source>
        <dbReference type="PROSITE" id="PS50931"/>
    </source>
</evidence>
<dbReference type="RefSeq" id="WP_108985017.1">
    <property type="nucleotide sequence ID" value="NZ_BFBR01000005.1"/>
</dbReference>
<comment type="caution">
    <text evidence="6">The sequence shown here is derived from an EMBL/GenBank/DDBJ whole genome shotgun (WGS) entry which is preliminary data.</text>
</comment>
<dbReference type="InterPro" id="IPR058163">
    <property type="entry name" value="LysR-type_TF_proteobact-type"/>
</dbReference>
<dbReference type="GO" id="GO:0043565">
    <property type="term" value="F:sequence-specific DNA binding"/>
    <property type="evidence" value="ECO:0007669"/>
    <property type="project" value="TreeGrafter"/>
</dbReference>
<dbReference type="Gene3D" id="3.40.190.10">
    <property type="entry name" value="Periplasmic binding protein-like II"/>
    <property type="match status" value="2"/>
</dbReference>
<dbReference type="InterPro" id="IPR036390">
    <property type="entry name" value="WH_DNA-bd_sf"/>
</dbReference>
<name>A0A2P2EAT3_9PROT</name>
<dbReference type="PRINTS" id="PR00039">
    <property type="entry name" value="HTHLYSR"/>
</dbReference>
<dbReference type="EMBL" id="BFBR01000005">
    <property type="protein sequence ID" value="GBF58149.1"/>
    <property type="molecule type" value="Genomic_DNA"/>
</dbReference>